<evidence type="ECO:0000256" key="1">
    <source>
        <dbReference type="SAM" id="Phobius"/>
    </source>
</evidence>
<dbReference type="PANTHER" id="PTHR45720:SF5">
    <property type="entry name" value="CHLORIDE CHANNEL PROTEIN"/>
    <property type="match status" value="1"/>
</dbReference>
<dbReference type="GO" id="GO:0005247">
    <property type="term" value="F:voltage-gated chloride channel activity"/>
    <property type="evidence" value="ECO:0007669"/>
    <property type="project" value="TreeGrafter"/>
</dbReference>
<sequence length="86" mass="9784">QLKNIVHFFVEDWFLSAVLGIVTAALSIAMDISIEYLQEYRVVLYEYTVNNYDYYTALISWTAYITLLTGASALFCQCIAKQAIGQ</sequence>
<organism evidence="2 3">
    <name type="scientific">Wuchereria bancrofti</name>
    <dbReference type="NCBI Taxonomy" id="6293"/>
    <lineage>
        <taxon>Eukaryota</taxon>
        <taxon>Metazoa</taxon>
        <taxon>Ecdysozoa</taxon>
        <taxon>Nematoda</taxon>
        <taxon>Chromadorea</taxon>
        <taxon>Rhabditida</taxon>
        <taxon>Spirurina</taxon>
        <taxon>Spiruromorpha</taxon>
        <taxon>Filarioidea</taxon>
        <taxon>Onchocercidae</taxon>
        <taxon>Wuchereria</taxon>
    </lineage>
</organism>
<protein>
    <recommendedName>
        <fullName evidence="4">ABC transmembrane type-1 domain-containing protein</fullName>
    </recommendedName>
</protein>
<feature type="transmembrane region" description="Helical" evidence="1">
    <location>
        <begin position="54"/>
        <end position="76"/>
    </location>
</feature>
<dbReference type="AlphaFoldDB" id="J9AK91"/>
<evidence type="ECO:0008006" key="4">
    <source>
        <dbReference type="Google" id="ProtNLM"/>
    </source>
</evidence>
<gene>
    <name evidence="2" type="ORF">WUBG_14475</name>
</gene>
<accession>J9AK91</accession>
<dbReference type="SUPFAM" id="SSF81340">
    <property type="entry name" value="Clc chloride channel"/>
    <property type="match status" value="1"/>
</dbReference>
<dbReference type="EMBL" id="ADBV01011898">
    <property type="protein sequence ID" value="EJW74615.1"/>
    <property type="molecule type" value="Genomic_DNA"/>
</dbReference>
<feature type="transmembrane region" description="Helical" evidence="1">
    <location>
        <begin position="12"/>
        <end position="34"/>
    </location>
</feature>
<dbReference type="Proteomes" id="UP000004810">
    <property type="component" value="Unassembled WGS sequence"/>
</dbReference>
<keyword evidence="1" id="KW-1133">Transmembrane helix</keyword>
<dbReference type="InterPro" id="IPR050970">
    <property type="entry name" value="Cl_channel_volt-gated"/>
</dbReference>
<evidence type="ECO:0000313" key="2">
    <source>
        <dbReference type="EMBL" id="EJW74615.1"/>
    </source>
</evidence>
<dbReference type="GO" id="GO:0005886">
    <property type="term" value="C:plasma membrane"/>
    <property type="evidence" value="ECO:0007669"/>
    <property type="project" value="TreeGrafter"/>
</dbReference>
<comment type="caution">
    <text evidence="2">The sequence shown here is derived from an EMBL/GenBank/DDBJ whole genome shotgun (WGS) entry which is preliminary data.</text>
</comment>
<keyword evidence="1" id="KW-0472">Membrane</keyword>
<feature type="non-terminal residue" evidence="2">
    <location>
        <position position="1"/>
    </location>
</feature>
<name>J9AK91_WUCBA</name>
<evidence type="ECO:0000313" key="3">
    <source>
        <dbReference type="Proteomes" id="UP000004810"/>
    </source>
</evidence>
<dbReference type="PANTHER" id="PTHR45720">
    <property type="entry name" value="CHLORIDE CHANNEL PROTEIN 2"/>
    <property type="match status" value="1"/>
</dbReference>
<reference evidence="3" key="1">
    <citation type="submission" date="2012-08" db="EMBL/GenBank/DDBJ databases">
        <title>The Genome Sequence of Wuchereria bancrofti.</title>
        <authorList>
            <person name="Nutman T.B."/>
            <person name="Fink D.L."/>
            <person name="Russ C."/>
            <person name="Young S."/>
            <person name="Zeng Q."/>
            <person name="Koehrsen M."/>
            <person name="Alvarado L."/>
            <person name="Berlin A."/>
            <person name="Chapman S.B."/>
            <person name="Chen Z."/>
            <person name="Freedman E."/>
            <person name="Gellesch M."/>
            <person name="Goldberg J."/>
            <person name="Griggs A."/>
            <person name="Gujja S."/>
            <person name="Heilman E.R."/>
            <person name="Heiman D."/>
            <person name="Hepburn T."/>
            <person name="Howarth C."/>
            <person name="Jen D."/>
            <person name="Larson L."/>
            <person name="Lewis B."/>
            <person name="Mehta T."/>
            <person name="Park D."/>
            <person name="Pearson M."/>
            <person name="Roberts A."/>
            <person name="Saif S."/>
            <person name="Shea T."/>
            <person name="Shenoy N."/>
            <person name="Sisk P."/>
            <person name="Stolte C."/>
            <person name="Sykes S."/>
            <person name="Walk T."/>
            <person name="White J."/>
            <person name="Yandava C."/>
            <person name="Haas B."/>
            <person name="Henn M.R."/>
            <person name="Nusbaum C."/>
            <person name="Birren B."/>
        </authorList>
    </citation>
    <scope>NUCLEOTIDE SEQUENCE [LARGE SCALE GENOMIC DNA]</scope>
    <source>
        <strain evidence="3">NA</strain>
    </source>
</reference>
<proteinExistence type="predicted"/>
<keyword evidence="1" id="KW-0812">Transmembrane</keyword>
<dbReference type="Gene3D" id="1.10.3080.10">
    <property type="entry name" value="Clc chloride channel"/>
    <property type="match status" value="1"/>
</dbReference>
<dbReference type="InterPro" id="IPR014743">
    <property type="entry name" value="Cl-channel_core"/>
</dbReference>